<dbReference type="RefSeq" id="XP_039146816.1">
    <property type="nucleotide sequence ID" value="XM_039290882.1"/>
</dbReference>
<name>A0AB40D329_DIOCR</name>
<dbReference type="InterPro" id="IPR000209">
    <property type="entry name" value="Peptidase_S8/S53_dom"/>
</dbReference>
<comment type="similarity">
    <text evidence="1 3">Belongs to the peptidase S8 family.</text>
</comment>
<evidence type="ECO:0000313" key="5">
    <source>
        <dbReference type="Proteomes" id="UP001515500"/>
    </source>
</evidence>
<dbReference type="GO" id="GO:0006508">
    <property type="term" value="P:proteolysis"/>
    <property type="evidence" value="ECO:0007669"/>
    <property type="project" value="InterPro"/>
</dbReference>
<proteinExistence type="inferred from homology"/>
<dbReference type="GO" id="GO:0004252">
    <property type="term" value="F:serine-type endopeptidase activity"/>
    <property type="evidence" value="ECO:0007669"/>
    <property type="project" value="InterPro"/>
</dbReference>
<keyword evidence="5" id="KW-1185">Reference proteome</keyword>
<gene>
    <name evidence="6" type="primary">LOC120284061</name>
</gene>
<dbReference type="GeneID" id="120284061"/>
<protein>
    <submittedName>
        <fullName evidence="6">Subtilisin-like protease</fullName>
    </submittedName>
</protein>
<dbReference type="PANTHER" id="PTHR10795">
    <property type="entry name" value="PROPROTEIN CONVERTASE SUBTILISIN/KEXIN"/>
    <property type="match status" value="1"/>
</dbReference>
<accession>A0AB40D329</accession>
<evidence type="ECO:0000256" key="2">
    <source>
        <dbReference type="ARBA" id="ARBA00022729"/>
    </source>
</evidence>
<evidence type="ECO:0000313" key="6">
    <source>
        <dbReference type="RefSeq" id="XP_039146816.1"/>
    </source>
</evidence>
<evidence type="ECO:0000256" key="3">
    <source>
        <dbReference type="PROSITE-ProRule" id="PRU01240"/>
    </source>
</evidence>
<evidence type="ECO:0000256" key="1">
    <source>
        <dbReference type="ARBA" id="ARBA00011073"/>
    </source>
</evidence>
<dbReference type="InterPro" id="IPR036852">
    <property type="entry name" value="Peptidase_S8/S53_dom_sf"/>
</dbReference>
<dbReference type="PROSITE" id="PS51892">
    <property type="entry name" value="SUBTILASE"/>
    <property type="match status" value="1"/>
</dbReference>
<reference evidence="6" key="1">
    <citation type="submission" date="2025-08" db="UniProtKB">
        <authorList>
            <consortium name="RefSeq"/>
        </authorList>
    </citation>
    <scope>IDENTIFICATION</scope>
</reference>
<evidence type="ECO:0000259" key="4">
    <source>
        <dbReference type="Pfam" id="PF00082"/>
    </source>
</evidence>
<dbReference type="SUPFAM" id="SSF52743">
    <property type="entry name" value="Subtilisin-like"/>
    <property type="match status" value="1"/>
</dbReference>
<dbReference type="Pfam" id="PF00082">
    <property type="entry name" value="Peptidase_S8"/>
    <property type="match status" value="1"/>
</dbReference>
<comment type="caution">
    <text evidence="3">Lacks conserved residue(s) required for the propagation of feature annotation.</text>
</comment>
<keyword evidence="2" id="KW-0732">Signal</keyword>
<sequence>MPDHPSFEDDQEMPPPPVRWKGACEFHQPKGCNKKVIDARSFVTDPTRETPSDQYGHGNYTSSVVAGRLVKDLYEDGQGSASGFAIGIAPLAHIAMYKVCNMDGCDDGNILNGINAAIKDGVDIILISIGSSEDSLYNDPISIGAFRAAQKGILVSKSTGNFGPSLRMIIAPPPWVLIVAASNIDQRIGAIVKLGDGAEFKGKSLTQKEKELIMVPLVYPGSTGDLNANLCFVIKSASMTTADITNNTGSPIVDEKDLYASCFTMGVLDMLIM</sequence>
<feature type="domain" description="Peptidase S8/S53" evidence="4">
    <location>
        <begin position="44"/>
        <end position="233"/>
    </location>
</feature>
<dbReference type="Gene3D" id="3.50.30.30">
    <property type="match status" value="1"/>
</dbReference>
<dbReference type="Proteomes" id="UP001515500">
    <property type="component" value="Chromosome 19"/>
</dbReference>
<dbReference type="AlphaFoldDB" id="A0AB40D329"/>
<organism evidence="5 6">
    <name type="scientific">Dioscorea cayennensis subsp. rotundata</name>
    <name type="common">White Guinea yam</name>
    <name type="synonym">Dioscorea rotundata</name>
    <dbReference type="NCBI Taxonomy" id="55577"/>
    <lineage>
        <taxon>Eukaryota</taxon>
        <taxon>Viridiplantae</taxon>
        <taxon>Streptophyta</taxon>
        <taxon>Embryophyta</taxon>
        <taxon>Tracheophyta</taxon>
        <taxon>Spermatophyta</taxon>
        <taxon>Magnoliopsida</taxon>
        <taxon>Liliopsida</taxon>
        <taxon>Dioscoreales</taxon>
        <taxon>Dioscoreaceae</taxon>
        <taxon>Dioscorea</taxon>
    </lineage>
</organism>
<dbReference type="InterPro" id="IPR045051">
    <property type="entry name" value="SBT"/>
</dbReference>
<dbReference type="Gene3D" id="3.40.50.200">
    <property type="entry name" value="Peptidase S8/S53 domain"/>
    <property type="match status" value="1"/>
</dbReference>